<organism evidence="2 3">
    <name type="scientific">Hyalangium rubrum</name>
    <dbReference type="NCBI Taxonomy" id="3103134"/>
    <lineage>
        <taxon>Bacteria</taxon>
        <taxon>Pseudomonadati</taxon>
        <taxon>Myxococcota</taxon>
        <taxon>Myxococcia</taxon>
        <taxon>Myxococcales</taxon>
        <taxon>Cystobacterineae</taxon>
        <taxon>Archangiaceae</taxon>
        <taxon>Hyalangium</taxon>
    </lineage>
</organism>
<evidence type="ECO:0000313" key="3">
    <source>
        <dbReference type="Proteomes" id="UP001291309"/>
    </source>
</evidence>
<evidence type="ECO:0000256" key="1">
    <source>
        <dbReference type="SAM" id="MobiDB-lite"/>
    </source>
</evidence>
<keyword evidence="3" id="KW-1185">Reference proteome</keyword>
<evidence type="ECO:0000313" key="2">
    <source>
        <dbReference type="EMBL" id="MDY7229289.1"/>
    </source>
</evidence>
<comment type="caution">
    <text evidence="2">The sequence shown here is derived from an EMBL/GenBank/DDBJ whole genome shotgun (WGS) entry which is preliminary data.</text>
</comment>
<protein>
    <submittedName>
        <fullName evidence="2">Uncharacterized protein</fullName>
    </submittedName>
</protein>
<proteinExistence type="predicted"/>
<accession>A0ABU5H8V5</accession>
<dbReference type="Proteomes" id="UP001291309">
    <property type="component" value="Unassembled WGS sequence"/>
</dbReference>
<name>A0ABU5H8V5_9BACT</name>
<gene>
    <name evidence="2" type="ORF">SYV04_23050</name>
</gene>
<sequence length="393" mass="41726">MTSIRRLLSGISTSAAWAARYEVSAPIRQKQTVPVEPVRRGFSDQSDFQSAAEAERSPLDAYAPSLAGRPRKAVESLRAYSGLSDFQAALPRYQHLLGTHVPPPPARYWEPGRSRSPASAAPEEPRESATRPGLTATADLEKAFEKAGEEDSVLLYAAEEAERGRSVVQHPDGSVTDPAAPERHFADAKAWEEANPGLTRAASLSRNDVELVLAMPEGEARDEVLAELANADTSSASGASATSADDFMPSFDDLPVNAEPELEAASTDAFLPSLDDLPSDTEPVESLLQATAEHVPLSSEEVDALLNPTAEGAEGQGPLNVALQVARRGTPEQQARVATTLYERSQAPGADEAQLWRSGATLAAAASPEATQALLQHVGEAQLADFVRGMMQA</sequence>
<reference evidence="2 3" key="1">
    <citation type="submission" date="2023-12" db="EMBL/GenBank/DDBJ databases">
        <title>the genome sequence of Hyalangium sp. s54d21.</title>
        <authorList>
            <person name="Zhang X."/>
        </authorList>
    </citation>
    <scope>NUCLEOTIDE SEQUENCE [LARGE SCALE GENOMIC DNA]</scope>
    <source>
        <strain evidence="3">s54d21</strain>
    </source>
</reference>
<feature type="region of interest" description="Disordered" evidence="1">
    <location>
        <begin position="104"/>
        <end position="136"/>
    </location>
</feature>
<feature type="region of interest" description="Disordered" evidence="1">
    <location>
        <begin position="32"/>
        <end position="56"/>
    </location>
</feature>
<dbReference type="RefSeq" id="WP_321548009.1">
    <property type="nucleotide sequence ID" value="NZ_JAXIVS010000007.1"/>
</dbReference>
<dbReference type="EMBL" id="JAXIVS010000007">
    <property type="protein sequence ID" value="MDY7229289.1"/>
    <property type="molecule type" value="Genomic_DNA"/>
</dbReference>